<comment type="caution">
    <text evidence="2">The sequence shown here is derived from an EMBL/GenBank/DDBJ whole genome shotgun (WGS) entry which is preliminary data.</text>
</comment>
<keyword evidence="3" id="KW-1185">Reference proteome</keyword>
<dbReference type="Proteomes" id="UP001066276">
    <property type="component" value="Chromosome 6"/>
</dbReference>
<evidence type="ECO:0000313" key="2">
    <source>
        <dbReference type="EMBL" id="KAJ1136119.1"/>
    </source>
</evidence>
<evidence type="ECO:0000313" key="3">
    <source>
        <dbReference type="Proteomes" id="UP001066276"/>
    </source>
</evidence>
<gene>
    <name evidence="2" type="ORF">NDU88_002537</name>
</gene>
<dbReference type="EMBL" id="JANPWB010000010">
    <property type="protein sequence ID" value="KAJ1136119.1"/>
    <property type="molecule type" value="Genomic_DNA"/>
</dbReference>
<feature type="region of interest" description="Disordered" evidence="1">
    <location>
        <begin position="49"/>
        <end position="122"/>
    </location>
</feature>
<protein>
    <submittedName>
        <fullName evidence="2">Uncharacterized protein</fullName>
    </submittedName>
</protein>
<reference evidence="2" key="1">
    <citation type="journal article" date="2022" name="bioRxiv">
        <title>Sequencing and chromosome-scale assembly of the giantPleurodeles waltlgenome.</title>
        <authorList>
            <person name="Brown T."/>
            <person name="Elewa A."/>
            <person name="Iarovenko S."/>
            <person name="Subramanian E."/>
            <person name="Araus A.J."/>
            <person name="Petzold A."/>
            <person name="Susuki M."/>
            <person name="Suzuki K.-i.T."/>
            <person name="Hayashi T."/>
            <person name="Toyoda A."/>
            <person name="Oliveira C."/>
            <person name="Osipova E."/>
            <person name="Leigh N.D."/>
            <person name="Simon A."/>
            <person name="Yun M.H."/>
        </authorList>
    </citation>
    <scope>NUCLEOTIDE SEQUENCE</scope>
    <source>
        <strain evidence="2">20211129_DDA</strain>
        <tissue evidence="2">Liver</tissue>
    </source>
</reference>
<name>A0AAV7Q947_PLEWA</name>
<sequence length="157" mass="17091">MAVGGAAGPWGPLQCPCQWHGHCRGPRKRAPRRISVSALQTLKFATGATAPVAPSHSAGSILSRRPRGKGVSRWAGGQTFGGRPPAQWESQNDRRGLLTAERSFGGNRLAGGDRRPPRLESPPKLLKKNRVNIEVVQLYIYICKFDLIKCLQLSDSI</sequence>
<accession>A0AAV7Q947</accession>
<organism evidence="2 3">
    <name type="scientific">Pleurodeles waltl</name>
    <name type="common">Iberian ribbed newt</name>
    <dbReference type="NCBI Taxonomy" id="8319"/>
    <lineage>
        <taxon>Eukaryota</taxon>
        <taxon>Metazoa</taxon>
        <taxon>Chordata</taxon>
        <taxon>Craniata</taxon>
        <taxon>Vertebrata</taxon>
        <taxon>Euteleostomi</taxon>
        <taxon>Amphibia</taxon>
        <taxon>Batrachia</taxon>
        <taxon>Caudata</taxon>
        <taxon>Salamandroidea</taxon>
        <taxon>Salamandridae</taxon>
        <taxon>Pleurodelinae</taxon>
        <taxon>Pleurodeles</taxon>
    </lineage>
</organism>
<dbReference type="AlphaFoldDB" id="A0AAV7Q947"/>
<evidence type="ECO:0000256" key="1">
    <source>
        <dbReference type="SAM" id="MobiDB-lite"/>
    </source>
</evidence>
<proteinExistence type="predicted"/>